<dbReference type="Proteomes" id="UP000019267">
    <property type="component" value="Chromosome"/>
</dbReference>
<name>W6A8N7_9MOLU</name>
<dbReference type="KEGG" id="scq:SCULI_v1c10420"/>
<dbReference type="InterPro" id="IPR009296">
    <property type="entry name" value="DUF951"/>
</dbReference>
<dbReference type="EMBL" id="CP006681">
    <property type="protein sequence ID" value="AHI53382.1"/>
    <property type="molecule type" value="Genomic_DNA"/>
</dbReference>
<reference evidence="1 2" key="1">
    <citation type="journal article" date="2014" name="Genome Biol. Evol.">
        <title>Molecular evolution of the substrate utilization strategies and putative virulence factors in mosquito-associated Spiroplasma species.</title>
        <authorList>
            <person name="Chang T.H."/>
            <person name="Lo W.S."/>
            <person name="Ku C."/>
            <person name="Chen L.L."/>
            <person name="Kuo C.H."/>
        </authorList>
    </citation>
    <scope>NUCLEOTIDE SEQUENCE [LARGE SCALE GENOMIC DNA]</scope>
    <source>
        <strain evidence="1">AES-1</strain>
    </source>
</reference>
<dbReference type="HOGENOM" id="CLU_180138_0_2_14"/>
<dbReference type="PATRIC" id="fig|1276246.3.peg.1038"/>
<dbReference type="RefSeq" id="WP_025363604.1">
    <property type="nucleotide sequence ID" value="NZ_CP006681.1"/>
</dbReference>
<protein>
    <recommendedName>
        <fullName evidence="3">DUF951 domain-containing protein</fullName>
    </recommendedName>
</protein>
<dbReference type="Pfam" id="PF06107">
    <property type="entry name" value="DUF951"/>
    <property type="match status" value="1"/>
</dbReference>
<proteinExistence type="predicted"/>
<sequence length="61" mass="7170">MKINIGDKIILKKEHPSQTKVWHVIRIGSIYKLQSVSNPKVILEFEKEKLIKQIKNIESEK</sequence>
<keyword evidence="2" id="KW-1185">Reference proteome</keyword>
<evidence type="ECO:0000313" key="2">
    <source>
        <dbReference type="Proteomes" id="UP000019267"/>
    </source>
</evidence>
<gene>
    <name evidence="1" type="ORF">SCULI_v1c10420</name>
</gene>
<evidence type="ECO:0000313" key="1">
    <source>
        <dbReference type="EMBL" id="AHI53382.1"/>
    </source>
</evidence>
<dbReference type="OrthoDB" id="400188at2"/>
<evidence type="ECO:0008006" key="3">
    <source>
        <dbReference type="Google" id="ProtNLM"/>
    </source>
</evidence>
<accession>W6A8N7</accession>
<dbReference type="AlphaFoldDB" id="W6A8N7"/>
<organism evidence="1 2">
    <name type="scientific">Spiroplasma culicicola AES-1</name>
    <dbReference type="NCBI Taxonomy" id="1276246"/>
    <lineage>
        <taxon>Bacteria</taxon>
        <taxon>Bacillati</taxon>
        <taxon>Mycoplasmatota</taxon>
        <taxon>Mollicutes</taxon>
        <taxon>Entomoplasmatales</taxon>
        <taxon>Spiroplasmataceae</taxon>
        <taxon>Spiroplasma</taxon>
    </lineage>
</organism>
<dbReference type="STRING" id="1276246.SCULI_v1c10420"/>